<dbReference type="EMBL" id="JABCRI010000010">
    <property type="protein sequence ID" value="KAF8398736.1"/>
    <property type="molecule type" value="Genomic_DNA"/>
</dbReference>
<dbReference type="InterPro" id="IPR013201">
    <property type="entry name" value="Prot_inhib_I29"/>
</dbReference>
<protein>
    <recommendedName>
        <fullName evidence="1">Cathepsin propeptide inhibitor domain-containing protein</fullName>
    </recommendedName>
</protein>
<comment type="caution">
    <text evidence="2">The sequence shown here is derived from an EMBL/GenBank/DDBJ whole genome shotgun (WGS) entry which is preliminary data.</text>
</comment>
<organism evidence="2 3">
    <name type="scientific">Tetracentron sinense</name>
    <name type="common">Spur-leaf</name>
    <dbReference type="NCBI Taxonomy" id="13715"/>
    <lineage>
        <taxon>Eukaryota</taxon>
        <taxon>Viridiplantae</taxon>
        <taxon>Streptophyta</taxon>
        <taxon>Embryophyta</taxon>
        <taxon>Tracheophyta</taxon>
        <taxon>Spermatophyta</taxon>
        <taxon>Magnoliopsida</taxon>
        <taxon>Trochodendrales</taxon>
        <taxon>Trochodendraceae</taxon>
        <taxon>Tetracentron</taxon>
    </lineage>
</organism>
<dbReference type="Proteomes" id="UP000655225">
    <property type="component" value="Unassembled WGS sequence"/>
</dbReference>
<feature type="domain" description="Cathepsin propeptide inhibitor" evidence="1">
    <location>
        <begin position="97"/>
        <end position="147"/>
    </location>
</feature>
<accession>A0A834Z7N1</accession>
<dbReference type="AlphaFoldDB" id="A0A834Z7N1"/>
<dbReference type="OrthoDB" id="1860964at2759"/>
<gene>
    <name evidence="2" type="ORF">HHK36_014594</name>
</gene>
<reference evidence="2 3" key="1">
    <citation type="submission" date="2020-04" db="EMBL/GenBank/DDBJ databases">
        <title>Plant Genome Project.</title>
        <authorList>
            <person name="Zhang R.-G."/>
        </authorList>
    </citation>
    <scope>NUCLEOTIDE SEQUENCE [LARGE SCALE GENOMIC DNA]</scope>
    <source>
        <strain evidence="2">YNK0</strain>
        <tissue evidence="2">Leaf</tissue>
    </source>
</reference>
<dbReference type="Pfam" id="PF08246">
    <property type="entry name" value="Inhibitor_I29"/>
    <property type="match status" value="1"/>
</dbReference>
<keyword evidence="3" id="KW-1185">Reference proteome</keyword>
<evidence type="ECO:0000259" key="1">
    <source>
        <dbReference type="Pfam" id="PF08246"/>
    </source>
</evidence>
<dbReference type="Gene3D" id="1.10.287.2250">
    <property type="match status" value="1"/>
</dbReference>
<evidence type="ECO:0000313" key="2">
    <source>
        <dbReference type="EMBL" id="KAF8398736.1"/>
    </source>
</evidence>
<evidence type="ECO:0000313" key="3">
    <source>
        <dbReference type="Proteomes" id="UP000655225"/>
    </source>
</evidence>
<sequence>MSDEGFDIEKEAYLMFMGTVWNAKMVSKAAALSQLFSKMVESATNAIINGTIEVLLGLGLDLGWCSISREGLDLGQEKTFEVHEDDLSSDKSIWDLYERWIGYHSVSRDLNEKLKRFDEFKMKAKLVYEHNKTDGRHTLALNMFADTFTYEHCCSGLRDVNGKIIESE</sequence>
<proteinExistence type="predicted"/>
<name>A0A834Z7N1_TETSI</name>